<dbReference type="InterPro" id="IPR051449">
    <property type="entry name" value="ABC-2_transporter_component"/>
</dbReference>
<keyword evidence="3 6" id="KW-0812">Transmembrane</keyword>
<gene>
    <name evidence="8" type="ORF">Q5761_11485</name>
</gene>
<sequence>MVGAWRSAQLGLSPDQWRALTAEPALRVEVLDGGPRADGNPVVRFFTSYGLLFLLYVQVAGYGAVLMNGIVMEKANRVIEVLLAAVSPSTLIFGKLAGVGLAGLVQVLGWALAGLAVAAWPGAQRWGGGADGGTGGLLVVPPEAWIALLAAFPLAFLIYGALYAVVGAMSGRTEDAGQLQMPVTLLLTVAFFAGVSGLGSPDGAVVRWAAWIPPAAPMALLVRLVQGRAAWWEVAGATAWTVAVAVLLLLLAGRVYARTALRMQRTGWLELLGLARRRAVSVDR</sequence>
<evidence type="ECO:0000256" key="5">
    <source>
        <dbReference type="ARBA" id="ARBA00023136"/>
    </source>
</evidence>
<reference evidence="8 9" key="1">
    <citation type="submission" date="2023-08" db="EMBL/GenBank/DDBJ databases">
        <title>Genome sequence of Thermaerobacter compostii strain Ins1, a spore-forming filamentous bacterium isolated from a deep geothermal reservoir.</title>
        <authorList>
            <person name="Bregnard D."/>
            <person name="Gonzalez D."/>
            <person name="Junier P."/>
        </authorList>
    </citation>
    <scope>NUCLEOTIDE SEQUENCE [LARGE SCALE GENOMIC DNA]</scope>
    <source>
        <strain evidence="8 9">Ins1</strain>
    </source>
</reference>
<keyword evidence="9" id="KW-1185">Reference proteome</keyword>
<dbReference type="Proteomes" id="UP001304683">
    <property type="component" value="Chromosome"/>
</dbReference>
<feature type="domain" description="ABC-2 type transporter transmembrane" evidence="7">
    <location>
        <begin position="46"/>
        <end position="252"/>
    </location>
</feature>
<name>A0ABZ0QNZ3_9FIRM</name>
<evidence type="ECO:0000256" key="2">
    <source>
        <dbReference type="ARBA" id="ARBA00022475"/>
    </source>
</evidence>
<evidence type="ECO:0000313" key="9">
    <source>
        <dbReference type="Proteomes" id="UP001304683"/>
    </source>
</evidence>
<evidence type="ECO:0000256" key="4">
    <source>
        <dbReference type="ARBA" id="ARBA00022989"/>
    </source>
</evidence>
<feature type="transmembrane region" description="Helical" evidence="6">
    <location>
        <begin position="46"/>
        <end position="66"/>
    </location>
</feature>
<evidence type="ECO:0000256" key="1">
    <source>
        <dbReference type="ARBA" id="ARBA00004651"/>
    </source>
</evidence>
<protein>
    <submittedName>
        <fullName evidence="8">ABC transporter permease</fullName>
    </submittedName>
</protein>
<keyword evidence="2" id="KW-1003">Cell membrane</keyword>
<feature type="transmembrane region" description="Helical" evidence="6">
    <location>
        <begin position="144"/>
        <end position="166"/>
    </location>
</feature>
<dbReference type="RefSeq" id="WP_318750663.1">
    <property type="nucleotide sequence ID" value="NZ_CP132508.1"/>
</dbReference>
<evidence type="ECO:0000256" key="6">
    <source>
        <dbReference type="SAM" id="Phobius"/>
    </source>
</evidence>
<evidence type="ECO:0000313" key="8">
    <source>
        <dbReference type="EMBL" id="WPD18964.1"/>
    </source>
</evidence>
<feature type="transmembrane region" description="Helical" evidence="6">
    <location>
        <begin position="237"/>
        <end position="257"/>
    </location>
</feature>
<accession>A0ABZ0QNZ3</accession>
<dbReference type="PANTHER" id="PTHR30294:SF29">
    <property type="entry name" value="MULTIDRUG ABC TRANSPORTER PERMEASE YBHS-RELATED"/>
    <property type="match status" value="1"/>
</dbReference>
<keyword evidence="4 6" id="KW-1133">Transmembrane helix</keyword>
<dbReference type="InterPro" id="IPR013525">
    <property type="entry name" value="ABC2_TM"/>
</dbReference>
<evidence type="ECO:0000256" key="3">
    <source>
        <dbReference type="ARBA" id="ARBA00022692"/>
    </source>
</evidence>
<keyword evidence="5 6" id="KW-0472">Membrane</keyword>
<comment type="subcellular location">
    <subcellularLocation>
        <location evidence="1">Cell membrane</location>
        <topology evidence="1">Multi-pass membrane protein</topology>
    </subcellularLocation>
</comment>
<dbReference type="Pfam" id="PF12698">
    <property type="entry name" value="ABC2_membrane_3"/>
    <property type="match status" value="1"/>
</dbReference>
<organism evidence="8 9">
    <name type="scientific">Thermaerobacter composti</name>
    <dbReference type="NCBI Taxonomy" id="554949"/>
    <lineage>
        <taxon>Bacteria</taxon>
        <taxon>Bacillati</taxon>
        <taxon>Bacillota</taxon>
        <taxon>Clostridia</taxon>
        <taxon>Eubacteriales</taxon>
        <taxon>Clostridiales Family XVII. Incertae Sedis</taxon>
        <taxon>Thermaerobacter</taxon>
    </lineage>
</organism>
<feature type="transmembrane region" description="Helical" evidence="6">
    <location>
        <begin position="178"/>
        <end position="198"/>
    </location>
</feature>
<evidence type="ECO:0000259" key="7">
    <source>
        <dbReference type="Pfam" id="PF12698"/>
    </source>
</evidence>
<dbReference type="PANTHER" id="PTHR30294">
    <property type="entry name" value="MEMBRANE COMPONENT OF ABC TRANSPORTER YHHJ-RELATED"/>
    <property type="match status" value="1"/>
</dbReference>
<proteinExistence type="predicted"/>
<dbReference type="EMBL" id="CP132508">
    <property type="protein sequence ID" value="WPD18964.1"/>
    <property type="molecule type" value="Genomic_DNA"/>
</dbReference>